<dbReference type="OMA" id="FRMELTH"/>
<accession>A0A0L0DJM7</accession>
<dbReference type="FunFam" id="2.10.230.10:FF:000001">
    <property type="entry name" value="DnaJ subfamily A member 2"/>
    <property type="match status" value="1"/>
</dbReference>
<dbReference type="GO" id="GO:0030544">
    <property type="term" value="F:Hsp70 protein binding"/>
    <property type="evidence" value="ECO:0007669"/>
    <property type="project" value="InterPro"/>
</dbReference>
<dbReference type="SUPFAM" id="SSF57938">
    <property type="entry name" value="DnaJ/Hsp40 cysteine-rich domain"/>
    <property type="match status" value="1"/>
</dbReference>
<protein>
    <submittedName>
        <fullName evidence="9">DnaJ protein</fullName>
    </submittedName>
</protein>
<dbReference type="Pfam" id="PF00684">
    <property type="entry name" value="DnaJ_CXXCXGXG"/>
    <property type="match status" value="1"/>
</dbReference>
<dbReference type="OrthoDB" id="550424at2759"/>
<dbReference type="SUPFAM" id="SSF49493">
    <property type="entry name" value="HSP40/DnaJ peptide-binding domain"/>
    <property type="match status" value="2"/>
</dbReference>
<dbReference type="InterPro" id="IPR036869">
    <property type="entry name" value="J_dom_sf"/>
</dbReference>
<dbReference type="Pfam" id="PF00226">
    <property type="entry name" value="DnaJ"/>
    <property type="match status" value="1"/>
</dbReference>
<keyword evidence="2" id="KW-0677">Repeat</keyword>
<dbReference type="GO" id="GO:0051082">
    <property type="term" value="F:unfolded protein binding"/>
    <property type="evidence" value="ECO:0007669"/>
    <property type="project" value="InterPro"/>
</dbReference>
<dbReference type="CDD" id="cd10719">
    <property type="entry name" value="DnaJ_zf"/>
    <property type="match status" value="1"/>
</dbReference>
<evidence type="ECO:0000256" key="1">
    <source>
        <dbReference type="ARBA" id="ARBA00022723"/>
    </source>
</evidence>
<dbReference type="PANTHER" id="PTHR43888">
    <property type="entry name" value="DNAJ-LIKE-2, ISOFORM A-RELATED"/>
    <property type="match status" value="1"/>
</dbReference>
<dbReference type="InterPro" id="IPR044713">
    <property type="entry name" value="DNJA1/2-like"/>
</dbReference>
<dbReference type="CDD" id="cd06257">
    <property type="entry name" value="DnaJ"/>
    <property type="match status" value="1"/>
</dbReference>
<evidence type="ECO:0000256" key="5">
    <source>
        <dbReference type="PROSITE-ProRule" id="PRU00546"/>
    </source>
</evidence>
<organism evidence="9 10">
    <name type="scientific">Thecamonas trahens ATCC 50062</name>
    <dbReference type="NCBI Taxonomy" id="461836"/>
    <lineage>
        <taxon>Eukaryota</taxon>
        <taxon>Apusozoa</taxon>
        <taxon>Apusomonadida</taxon>
        <taxon>Apusomonadidae</taxon>
        <taxon>Thecamonas</taxon>
    </lineage>
</organism>
<dbReference type="InterPro" id="IPR002939">
    <property type="entry name" value="DnaJ_C"/>
</dbReference>
<proteinExistence type="inferred from homology"/>
<dbReference type="PROSITE" id="PS50076">
    <property type="entry name" value="DNAJ_2"/>
    <property type="match status" value="1"/>
</dbReference>
<sequence>MAQHRELYDVLGVEPDTPTPKIRKAYMKLAKKYHPDRNPGDEEAAEKMKEISAAWDVLQDDEKRAQYDRFGLEGLQGAGGPGAGGFADIFDLFGGGRSRGPPTKTPDMKHGLGVELADLYKGRKRKLRITRSVLCTPCGGKGGVDGKEAKSCRSCNGQGVKVMMRQIGPGMVQQMHVPCDACSGEGELLDAADRCPECSGRKLMEKSEDIEINVRPGMRHGESIVLRGKANEAPGLETGDIVFVVQEMEDERFERRGDDLFMKMKLSLIEALTGFEFNITTLDDRELLVKALPGQIIAPNQIIGVPDEGMPRNKNPALRGNLFIEFSVTFPDVLPVEVVDQLRQILPEATRPKAANPNAEEVHLTVKHVEGQSRQAYDEDEHGHGGGGGGGVQCAQQ</sequence>
<keyword evidence="3 5" id="KW-0863">Zinc-finger</keyword>
<evidence type="ECO:0000256" key="6">
    <source>
        <dbReference type="SAM" id="MobiDB-lite"/>
    </source>
</evidence>
<keyword evidence="10" id="KW-1185">Reference proteome</keyword>
<keyword evidence="1 5" id="KW-0479">Metal-binding</keyword>
<evidence type="ECO:0000259" key="8">
    <source>
        <dbReference type="PROSITE" id="PS51188"/>
    </source>
</evidence>
<evidence type="ECO:0000256" key="3">
    <source>
        <dbReference type="ARBA" id="ARBA00022771"/>
    </source>
</evidence>
<evidence type="ECO:0000313" key="9">
    <source>
        <dbReference type="EMBL" id="KNC52609.1"/>
    </source>
</evidence>
<dbReference type="InterPro" id="IPR012724">
    <property type="entry name" value="DnaJ"/>
</dbReference>
<dbReference type="PROSITE" id="PS51188">
    <property type="entry name" value="ZF_CR"/>
    <property type="match status" value="1"/>
</dbReference>
<dbReference type="GeneID" id="25567163"/>
<dbReference type="eggNOG" id="KOG0712">
    <property type="taxonomic scope" value="Eukaryota"/>
</dbReference>
<dbReference type="SUPFAM" id="SSF46565">
    <property type="entry name" value="Chaperone J-domain"/>
    <property type="match status" value="1"/>
</dbReference>
<keyword evidence="4 5" id="KW-0862">Zinc</keyword>
<dbReference type="InterPro" id="IPR001623">
    <property type="entry name" value="DnaJ_domain"/>
</dbReference>
<feature type="domain" description="CR-type" evidence="8">
    <location>
        <begin position="122"/>
        <end position="207"/>
    </location>
</feature>
<dbReference type="Gene3D" id="1.10.287.110">
    <property type="entry name" value="DnaJ domain"/>
    <property type="match status" value="1"/>
</dbReference>
<name>A0A0L0DJM7_THETB</name>
<gene>
    <name evidence="9" type="ORF">AMSG_08472</name>
</gene>
<dbReference type="GO" id="GO:0008270">
    <property type="term" value="F:zinc ion binding"/>
    <property type="evidence" value="ECO:0007669"/>
    <property type="project" value="UniProtKB-KW"/>
</dbReference>
<dbReference type="SMART" id="SM00271">
    <property type="entry name" value="DnaJ"/>
    <property type="match status" value="1"/>
</dbReference>
<dbReference type="FunFam" id="2.60.260.20:FF:000003">
    <property type="entry name" value="DnaJ subfamily A member 2"/>
    <property type="match status" value="1"/>
</dbReference>
<evidence type="ECO:0000256" key="4">
    <source>
        <dbReference type="ARBA" id="ARBA00022833"/>
    </source>
</evidence>
<evidence type="ECO:0000313" key="10">
    <source>
        <dbReference type="Proteomes" id="UP000054408"/>
    </source>
</evidence>
<dbReference type="STRING" id="461836.A0A0L0DJM7"/>
<dbReference type="Gene3D" id="2.10.230.10">
    <property type="entry name" value="Heat shock protein DnaJ, cysteine-rich domain"/>
    <property type="match status" value="1"/>
</dbReference>
<dbReference type="GO" id="GO:0006457">
    <property type="term" value="P:protein folding"/>
    <property type="evidence" value="ECO:0007669"/>
    <property type="project" value="InterPro"/>
</dbReference>
<dbReference type="CDD" id="cd10747">
    <property type="entry name" value="DnaJ_C"/>
    <property type="match status" value="1"/>
</dbReference>
<dbReference type="RefSeq" id="XP_013755168.1">
    <property type="nucleotide sequence ID" value="XM_013899714.1"/>
</dbReference>
<reference evidence="9 10" key="1">
    <citation type="submission" date="2010-05" db="EMBL/GenBank/DDBJ databases">
        <title>The Genome Sequence of Thecamonas trahens ATCC 50062.</title>
        <authorList>
            <consortium name="The Broad Institute Genome Sequencing Platform"/>
            <person name="Russ C."/>
            <person name="Cuomo C."/>
            <person name="Shea T."/>
            <person name="Young S.K."/>
            <person name="Zeng Q."/>
            <person name="Koehrsen M."/>
            <person name="Haas B."/>
            <person name="Borodovsky M."/>
            <person name="Guigo R."/>
            <person name="Alvarado L."/>
            <person name="Berlin A."/>
            <person name="Bochicchio J."/>
            <person name="Borenstein D."/>
            <person name="Chapman S."/>
            <person name="Chen Z."/>
            <person name="Freedman E."/>
            <person name="Gellesch M."/>
            <person name="Goldberg J."/>
            <person name="Griggs A."/>
            <person name="Gujja S."/>
            <person name="Heilman E."/>
            <person name="Heiman D."/>
            <person name="Hepburn T."/>
            <person name="Howarth C."/>
            <person name="Jen D."/>
            <person name="Larson L."/>
            <person name="Mehta T."/>
            <person name="Park D."/>
            <person name="Pearson M."/>
            <person name="Roberts A."/>
            <person name="Saif S."/>
            <person name="Shenoy N."/>
            <person name="Sisk P."/>
            <person name="Stolte C."/>
            <person name="Sykes S."/>
            <person name="Thomson T."/>
            <person name="Walk T."/>
            <person name="White J."/>
            <person name="Yandava C."/>
            <person name="Burger G."/>
            <person name="Gray M.W."/>
            <person name="Holland P.W.H."/>
            <person name="King N."/>
            <person name="Lang F.B.F."/>
            <person name="Roger A.J."/>
            <person name="Ruiz-Trillo I."/>
            <person name="Lander E."/>
            <person name="Nusbaum C."/>
        </authorList>
    </citation>
    <scope>NUCLEOTIDE SEQUENCE [LARGE SCALE GENOMIC DNA]</scope>
    <source>
        <strain evidence="9 10">ATCC 50062</strain>
    </source>
</reference>
<dbReference type="PRINTS" id="PR00625">
    <property type="entry name" value="JDOMAIN"/>
</dbReference>
<feature type="region of interest" description="Disordered" evidence="6">
    <location>
        <begin position="373"/>
        <end position="397"/>
    </location>
</feature>
<dbReference type="InterPro" id="IPR008971">
    <property type="entry name" value="HSP40/DnaJ_pept-bd"/>
</dbReference>
<dbReference type="InterPro" id="IPR001305">
    <property type="entry name" value="HSP_DnaJ_Cys-rich_dom"/>
</dbReference>
<dbReference type="InterPro" id="IPR036410">
    <property type="entry name" value="HSP_DnaJ_Cys-rich_dom_sf"/>
</dbReference>
<feature type="compositionally biased region" description="Gly residues" evidence="6">
    <location>
        <begin position="385"/>
        <end position="397"/>
    </location>
</feature>
<dbReference type="Pfam" id="PF01556">
    <property type="entry name" value="DnaJ_C"/>
    <property type="match status" value="1"/>
</dbReference>
<dbReference type="GO" id="GO:0009408">
    <property type="term" value="P:response to heat"/>
    <property type="evidence" value="ECO:0007669"/>
    <property type="project" value="InterPro"/>
</dbReference>
<dbReference type="Gene3D" id="2.60.260.20">
    <property type="entry name" value="Urease metallochaperone UreE, N-terminal domain"/>
    <property type="match status" value="2"/>
</dbReference>
<dbReference type="Proteomes" id="UP000054408">
    <property type="component" value="Unassembled WGS sequence"/>
</dbReference>
<dbReference type="GO" id="GO:0005524">
    <property type="term" value="F:ATP binding"/>
    <property type="evidence" value="ECO:0007669"/>
    <property type="project" value="InterPro"/>
</dbReference>
<evidence type="ECO:0000259" key="7">
    <source>
        <dbReference type="PROSITE" id="PS50076"/>
    </source>
</evidence>
<dbReference type="HAMAP" id="MF_01152">
    <property type="entry name" value="DnaJ"/>
    <property type="match status" value="1"/>
</dbReference>
<dbReference type="EMBL" id="GL349474">
    <property type="protein sequence ID" value="KNC52609.1"/>
    <property type="molecule type" value="Genomic_DNA"/>
</dbReference>
<feature type="domain" description="J" evidence="7">
    <location>
        <begin position="6"/>
        <end position="71"/>
    </location>
</feature>
<evidence type="ECO:0000256" key="2">
    <source>
        <dbReference type="ARBA" id="ARBA00022737"/>
    </source>
</evidence>
<dbReference type="AlphaFoldDB" id="A0A0L0DJM7"/>
<feature type="zinc finger region" description="CR-type" evidence="5">
    <location>
        <begin position="122"/>
        <end position="207"/>
    </location>
</feature>